<dbReference type="InterPro" id="IPR029060">
    <property type="entry name" value="PIN-like_dom_sf"/>
</dbReference>
<evidence type="ECO:0000313" key="6">
    <source>
        <dbReference type="EMBL" id="KJL47865.1"/>
    </source>
</evidence>
<dbReference type="RefSeq" id="WP_045257147.1">
    <property type="nucleotide sequence ID" value="NZ_JYJB01000008.1"/>
</dbReference>
<dbReference type="EMBL" id="JYJB01000008">
    <property type="protein sequence ID" value="KJL47865.1"/>
    <property type="molecule type" value="Genomic_DNA"/>
</dbReference>
<dbReference type="PANTHER" id="PTHR36173:SF2">
    <property type="entry name" value="RIBONUCLEASE VAPC16"/>
    <property type="match status" value="1"/>
</dbReference>
<dbReference type="Pfam" id="PF01850">
    <property type="entry name" value="PIN"/>
    <property type="match status" value="1"/>
</dbReference>
<keyword evidence="7" id="KW-1185">Reference proteome</keyword>
<reference evidence="6 7" key="1">
    <citation type="submission" date="2015-02" db="EMBL/GenBank/DDBJ databases">
        <title>Draft genome sequences of ten Microbacterium spp. with emphasis on heavy metal contaminated environments.</title>
        <authorList>
            <person name="Corretto E."/>
        </authorList>
    </citation>
    <scope>NUCLEOTIDE SEQUENCE [LARGE SCALE GENOMIC DNA]</scope>
    <source>
        <strain evidence="6 7">SA35</strain>
    </source>
</reference>
<dbReference type="InterPro" id="IPR041705">
    <property type="entry name" value="PIN_Sll0205"/>
</dbReference>
<dbReference type="PATRIC" id="fig|273678.4.peg.1491"/>
<dbReference type="STRING" id="273678.RS84_01493"/>
<dbReference type="GO" id="GO:0016787">
    <property type="term" value="F:hydrolase activity"/>
    <property type="evidence" value="ECO:0007669"/>
    <property type="project" value="UniProtKB-KW"/>
</dbReference>
<dbReference type="AlphaFoldDB" id="A0A0M2HSH3"/>
<accession>A0A0M2HSH3</accession>
<dbReference type="CDD" id="cd09872">
    <property type="entry name" value="PIN_Sll0205-like"/>
    <property type="match status" value="1"/>
</dbReference>
<gene>
    <name evidence="6" type="ORF">RS84_01493</name>
</gene>
<organism evidence="6 7">
    <name type="scientific">Microbacterium hydrocarbonoxydans</name>
    <dbReference type="NCBI Taxonomy" id="273678"/>
    <lineage>
        <taxon>Bacteria</taxon>
        <taxon>Bacillati</taxon>
        <taxon>Actinomycetota</taxon>
        <taxon>Actinomycetes</taxon>
        <taxon>Micrococcales</taxon>
        <taxon>Microbacteriaceae</taxon>
        <taxon>Microbacterium</taxon>
    </lineage>
</organism>
<evidence type="ECO:0000256" key="1">
    <source>
        <dbReference type="ARBA" id="ARBA00022722"/>
    </source>
</evidence>
<keyword evidence="4" id="KW-0460">Magnesium</keyword>
<dbReference type="InterPro" id="IPR002716">
    <property type="entry name" value="PIN_dom"/>
</dbReference>
<keyword evidence="3" id="KW-0378">Hydrolase</keyword>
<name>A0A0M2HSH3_9MICO</name>
<comment type="caution">
    <text evidence="6">The sequence shown here is derived from an EMBL/GenBank/DDBJ whole genome shotgun (WGS) entry which is preliminary data.</text>
</comment>
<dbReference type="Gene3D" id="3.40.50.1010">
    <property type="entry name" value="5'-nuclease"/>
    <property type="match status" value="1"/>
</dbReference>
<dbReference type="InterPro" id="IPR052919">
    <property type="entry name" value="TA_system_RNase"/>
</dbReference>
<feature type="domain" description="PIN" evidence="5">
    <location>
        <begin position="1"/>
        <end position="118"/>
    </location>
</feature>
<evidence type="ECO:0000256" key="4">
    <source>
        <dbReference type="ARBA" id="ARBA00022842"/>
    </source>
</evidence>
<dbReference type="PANTHER" id="PTHR36173">
    <property type="entry name" value="RIBONUCLEASE VAPC16-RELATED"/>
    <property type="match status" value="1"/>
</dbReference>
<dbReference type="GO" id="GO:0004518">
    <property type="term" value="F:nuclease activity"/>
    <property type="evidence" value="ECO:0007669"/>
    <property type="project" value="UniProtKB-KW"/>
</dbReference>
<proteinExistence type="predicted"/>
<evidence type="ECO:0000256" key="3">
    <source>
        <dbReference type="ARBA" id="ARBA00022801"/>
    </source>
</evidence>
<dbReference type="Proteomes" id="UP000033900">
    <property type="component" value="Unassembled WGS sequence"/>
</dbReference>
<evidence type="ECO:0000259" key="5">
    <source>
        <dbReference type="Pfam" id="PF01850"/>
    </source>
</evidence>
<evidence type="ECO:0000256" key="2">
    <source>
        <dbReference type="ARBA" id="ARBA00022723"/>
    </source>
</evidence>
<evidence type="ECO:0000313" key="7">
    <source>
        <dbReference type="Proteomes" id="UP000033900"/>
    </source>
</evidence>
<dbReference type="SUPFAM" id="SSF88723">
    <property type="entry name" value="PIN domain-like"/>
    <property type="match status" value="1"/>
</dbReference>
<dbReference type="GO" id="GO:0046872">
    <property type="term" value="F:metal ion binding"/>
    <property type="evidence" value="ECO:0007669"/>
    <property type="project" value="UniProtKB-KW"/>
</dbReference>
<dbReference type="OrthoDB" id="9798990at2"/>
<protein>
    <recommendedName>
        <fullName evidence="5">PIN domain-containing protein</fullName>
    </recommendedName>
</protein>
<keyword evidence="1" id="KW-0540">Nuclease</keyword>
<keyword evidence="2" id="KW-0479">Metal-binding</keyword>
<sequence length="128" mass="14412">MLLDTHALLWLATDDDRLGPRSRARIAEAPRVHYSAVSISEIVIKHMLGRIDLPGGDRFPEVFAQMGLVELPFTSRHANALREEPELARRDPFDRFVLAQSFADGMPLLSADRALLELGRTWVHDARA</sequence>